<sequence length="225" mass="26053">MKTIVFDIETIPIDFDSLDTVQQEYLLKFAEDEDDKEKTKDKMALWAPTNKIVAIGVLSVEDQKGAVYYQDESGDKNRHSEGPITFCSGSEKEILQMFWDVMSYASRFVTFNGRGFDCPVLMLRSAMYSVHPSKNLVPYRYSTDIHVDLLEQLTFYSASRKFNLDFYCKAFGIDSPKSNGITGHDVKDLFKEGRFVDIARYCAGDLWATRELYLRWKEYMYFGGR</sequence>
<keyword evidence="2" id="KW-0540">Nuclease</keyword>
<evidence type="ECO:0000313" key="2">
    <source>
        <dbReference type="EMBL" id="PIZ95728.1"/>
    </source>
</evidence>
<dbReference type="InterPro" id="IPR012337">
    <property type="entry name" value="RNaseH-like_sf"/>
</dbReference>
<dbReference type="InterPro" id="IPR036397">
    <property type="entry name" value="RNaseH_sf"/>
</dbReference>
<name>A0A2M7VA02_9BACT</name>
<protein>
    <submittedName>
        <fullName evidence="2">3'-5' exonuclease</fullName>
    </submittedName>
</protein>
<feature type="domain" description="Predicted 3'-5' exonuclease PolB-like" evidence="1">
    <location>
        <begin position="49"/>
        <end position="217"/>
    </location>
</feature>
<dbReference type="InterPro" id="IPR019288">
    <property type="entry name" value="3'-5'_exonuclease_PolB-like"/>
</dbReference>
<organism evidence="2 3">
    <name type="scientific">Candidatus Magasanikbacteria bacterium CG_4_10_14_0_2_um_filter_37_12</name>
    <dbReference type="NCBI Taxonomy" id="1974637"/>
    <lineage>
        <taxon>Bacteria</taxon>
        <taxon>Candidatus Magasanikiibacteriota</taxon>
    </lineage>
</organism>
<dbReference type="EMBL" id="PFPK01000004">
    <property type="protein sequence ID" value="PIZ95728.1"/>
    <property type="molecule type" value="Genomic_DNA"/>
</dbReference>
<dbReference type="Gene3D" id="3.30.420.10">
    <property type="entry name" value="Ribonuclease H-like superfamily/Ribonuclease H"/>
    <property type="match status" value="1"/>
</dbReference>
<comment type="caution">
    <text evidence="2">The sequence shown here is derived from an EMBL/GenBank/DDBJ whole genome shotgun (WGS) entry which is preliminary data.</text>
</comment>
<gene>
    <name evidence="2" type="ORF">COX81_00250</name>
</gene>
<keyword evidence="2" id="KW-0378">Hydrolase</keyword>
<reference evidence="3" key="1">
    <citation type="submission" date="2017-09" db="EMBL/GenBank/DDBJ databases">
        <title>Depth-based differentiation of microbial function through sediment-hosted aquifers and enrichment of novel symbionts in the deep terrestrial subsurface.</title>
        <authorList>
            <person name="Probst A.J."/>
            <person name="Ladd B."/>
            <person name="Jarett J.K."/>
            <person name="Geller-Mcgrath D.E."/>
            <person name="Sieber C.M.K."/>
            <person name="Emerson J.B."/>
            <person name="Anantharaman K."/>
            <person name="Thomas B.C."/>
            <person name="Malmstrom R."/>
            <person name="Stieglmeier M."/>
            <person name="Klingl A."/>
            <person name="Woyke T."/>
            <person name="Ryan C.M."/>
            <person name="Banfield J.F."/>
        </authorList>
    </citation>
    <scope>NUCLEOTIDE SEQUENCE [LARGE SCALE GENOMIC DNA]</scope>
</reference>
<dbReference type="Pfam" id="PF10108">
    <property type="entry name" value="DNA_pol_B_exo2"/>
    <property type="match status" value="1"/>
</dbReference>
<evidence type="ECO:0000259" key="1">
    <source>
        <dbReference type="Pfam" id="PF10108"/>
    </source>
</evidence>
<dbReference type="AlphaFoldDB" id="A0A2M7VA02"/>
<evidence type="ECO:0000313" key="3">
    <source>
        <dbReference type="Proteomes" id="UP000228568"/>
    </source>
</evidence>
<dbReference type="SUPFAM" id="SSF53098">
    <property type="entry name" value="Ribonuclease H-like"/>
    <property type="match status" value="1"/>
</dbReference>
<dbReference type="GO" id="GO:0004527">
    <property type="term" value="F:exonuclease activity"/>
    <property type="evidence" value="ECO:0007669"/>
    <property type="project" value="UniProtKB-KW"/>
</dbReference>
<proteinExistence type="predicted"/>
<dbReference type="Proteomes" id="UP000228568">
    <property type="component" value="Unassembled WGS sequence"/>
</dbReference>
<keyword evidence="2" id="KW-0269">Exonuclease</keyword>
<dbReference type="GO" id="GO:0003676">
    <property type="term" value="F:nucleic acid binding"/>
    <property type="evidence" value="ECO:0007669"/>
    <property type="project" value="InterPro"/>
</dbReference>
<accession>A0A2M7VA02</accession>